<dbReference type="Pfam" id="PF03478">
    <property type="entry name" value="Beta-prop_KIB1-4"/>
    <property type="match status" value="2"/>
</dbReference>
<evidence type="ECO:0000259" key="2">
    <source>
        <dbReference type="Pfam" id="PF03478"/>
    </source>
</evidence>
<evidence type="ECO:0000313" key="4">
    <source>
        <dbReference type="Proteomes" id="UP000324897"/>
    </source>
</evidence>
<reference evidence="3 4" key="1">
    <citation type="journal article" date="2019" name="Sci. Rep.">
        <title>A high-quality genome of Eragrostis curvula grass provides insights into Poaceae evolution and supports new strategies to enhance forage quality.</title>
        <authorList>
            <person name="Carballo J."/>
            <person name="Santos B.A.C.M."/>
            <person name="Zappacosta D."/>
            <person name="Garbus I."/>
            <person name="Selva J.P."/>
            <person name="Gallo C.A."/>
            <person name="Diaz A."/>
            <person name="Albertini E."/>
            <person name="Caccamo M."/>
            <person name="Echenique V."/>
        </authorList>
    </citation>
    <scope>NUCLEOTIDE SEQUENCE [LARGE SCALE GENOMIC DNA]</scope>
    <source>
        <strain evidence="4">cv. Victoria</strain>
        <tissue evidence="3">Leaf</tissue>
    </source>
</reference>
<feature type="region of interest" description="Disordered" evidence="1">
    <location>
        <begin position="266"/>
        <end position="300"/>
    </location>
</feature>
<accession>A0A5J9SCT0</accession>
<dbReference type="EMBL" id="RWGY01001069">
    <property type="protein sequence ID" value="TVT97107.1"/>
    <property type="molecule type" value="Genomic_DNA"/>
</dbReference>
<feature type="compositionally biased region" description="Acidic residues" evidence="1">
    <location>
        <begin position="291"/>
        <end position="300"/>
    </location>
</feature>
<sequence length="448" mass="50200">MASQSVALPPWSDLLPELLGRIAVRCTKPVDRASFRAVCRSWHLAVRHHCPRMPLTPWVLLPNGSFLTLADGHRDLPSKVTSYGCFVKPSSGAGLHRLPLPENTTCVGYSNGWLALEHHHRGDYSSLSLHDPFSNTTVPLPEVDAISAKAPWPRVFDVLKVLMRSTADDVVVFMSDNSHYPLVLSLPGKSASVPEPQAPPFAYIIDIAFLGDRLYGITKAEDLFSFDLALHDHVPAINSCTRVIRHPGLQDPNGYDYLLQWSDVEEEEYDSEDGGSEEEEALSDSEHASQDSDEYEYDSENEALLRNQVPLSVDIWFDEDEQPPVRTTTIRYLVESRGRLILVRRQLRMPENLPRYTRKVEVFEADTEVGAWVPVVGGLCDGGQALFLAKRFSKSVAASEYGEGRLDEDAIYFMDTAEVFHMRTGGISPALWCLDFWEPTWAFPPDLS</sequence>
<evidence type="ECO:0000313" key="3">
    <source>
        <dbReference type="EMBL" id="TVT97107.1"/>
    </source>
</evidence>
<feature type="non-terminal residue" evidence="3">
    <location>
        <position position="1"/>
    </location>
</feature>
<feature type="domain" description="KIB1-4 beta-propeller" evidence="2">
    <location>
        <begin position="94"/>
        <end position="238"/>
    </location>
</feature>
<dbReference type="AlphaFoldDB" id="A0A5J9SCT0"/>
<organism evidence="3 4">
    <name type="scientific">Eragrostis curvula</name>
    <name type="common">weeping love grass</name>
    <dbReference type="NCBI Taxonomy" id="38414"/>
    <lineage>
        <taxon>Eukaryota</taxon>
        <taxon>Viridiplantae</taxon>
        <taxon>Streptophyta</taxon>
        <taxon>Embryophyta</taxon>
        <taxon>Tracheophyta</taxon>
        <taxon>Spermatophyta</taxon>
        <taxon>Magnoliopsida</taxon>
        <taxon>Liliopsida</taxon>
        <taxon>Poales</taxon>
        <taxon>Poaceae</taxon>
        <taxon>PACMAD clade</taxon>
        <taxon>Chloridoideae</taxon>
        <taxon>Eragrostideae</taxon>
        <taxon>Eragrostidinae</taxon>
        <taxon>Eragrostis</taxon>
    </lineage>
</organism>
<dbReference type="Proteomes" id="UP000324897">
    <property type="component" value="Unassembled WGS sequence"/>
</dbReference>
<comment type="caution">
    <text evidence="3">The sequence shown here is derived from an EMBL/GenBank/DDBJ whole genome shotgun (WGS) entry which is preliminary data.</text>
</comment>
<keyword evidence="4" id="KW-1185">Reference proteome</keyword>
<dbReference type="OrthoDB" id="677671at2759"/>
<evidence type="ECO:0000256" key="1">
    <source>
        <dbReference type="SAM" id="MobiDB-lite"/>
    </source>
</evidence>
<proteinExistence type="predicted"/>
<dbReference type="Gramene" id="TVT97107">
    <property type="protein sequence ID" value="TVT97107"/>
    <property type="gene ID" value="EJB05_57646"/>
</dbReference>
<dbReference type="InterPro" id="IPR005174">
    <property type="entry name" value="KIB1-4_b-propeller"/>
</dbReference>
<gene>
    <name evidence="3" type="ORF">EJB05_57646</name>
</gene>
<feature type="domain" description="KIB1-4 beta-propeller" evidence="2">
    <location>
        <begin position="320"/>
        <end position="418"/>
    </location>
</feature>
<protein>
    <recommendedName>
        <fullName evidence="2">KIB1-4 beta-propeller domain-containing protein</fullName>
    </recommendedName>
</protein>
<feature type="compositionally biased region" description="Acidic residues" evidence="1">
    <location>
        <begin position="266"/>
        <end position="283"/>
    </location>
</feature>
<dbReference type="PANTHER" id="PTHR33110">
    <property type="entry name" value="F-BOX/KELCH-REPEAT PROTEIN-RELATED"/>
    <property type="match status" value="1"/>
</dbReference>
<name>A0A5J9SCT0_9POAL</name>
<dbReference type="PANTHER" id="PTHR33110:SF76">
    <property type="entry name" value="DUF295 DOMAIN-CONTAINING PROTEIN"/>
    <property type="match status" value="1"/>
</dbReference>